<dbReference type="InterPro" id="IPR001310">
    <property type="entry name" value="Histidine_triad_HIT"/>
</dbReference>
<gene>
    <name evidence="1" type="primary">hit</name>
    <name evidence="1" type="ORF">NCTC10122_00070</name>
</gene>
<accession>A0A1L7MYM0</accession>
<dbReference type="GO" id="GO:0003824">
    <property type="term" value="F:catalytic activity"/>
    <property type="evidence" value="ECO:0007669"/>
    <property type="project" value="InterPro"/>
</dbReference>
<protein>
    <submittedName>
        <fullName evidence="1">HIT-like protein (Cell cycle regulation)</fullName>
    </submittedName>
</protein>
<dbReference type="InterPro" id="IPR011146">
    <property type="entry name" value="HIT-like"/>
</dbReference>
<dbReference type="PANTHER" id="PTHR46648">
    <property type="entry name" value="HIT FAMILY PROTEIN 1"/>
    <property type="match status" value="1"/>
</dbReference>
<dbReference type="Proteomes" id="UP000290942">
    <property type="component" value="Chromosome"/>
</dbReference>
<dbReference type="Pfam" id="PF01230">
    <property type="entry name" value="HIT"/>
    <property type="match status" value="1"/>
</dbReference>
<dbReference type="Gene3D" id="3.30.428.10">
    <property type="entry name" value="HIT-like"/>
    <property type="match status" value="1"/>
</dbReference>
<dbReference type="NCBIfam" id="NF045834">
    <property type="entry name" value="M_plasma_HinT"/>
    <property type="match status" value="1"/>
</dbReference>
<dbReference type="PANTHER" id="PTHR46648:SF1">
    <property type="entry name" value="ADENOSINE 5'-MONOPHOSPHORAMIDASE HNT1"/>
    <property type="match status" value="1"/>
</dbReference>
<proteinExistence type="predicted"/>
<dbReference type="RefSeq" id="WP_096386348.1">
    <property type="nucleotide sequence ID" value="NZ_AP017902.1"/>
</dbReference>
<evidence type="ECO:0000313" key="2">
    <source>
        <dbReference type="Proteomes" id="UP000290942"/>
    </source>
</evidence>
<sequence>MDNVFLDIISGKLEANFIYKDDVCVAFYDKFPVSKGHFLVVPIERQRNITLESDETAAHLINVARKLAKQEVLDKGGQGFKILINTNAPEQSVFHTHVHVIPY</sequence>
<dbReference type="AlphaFoldDB" id="A0A1L7MYM0"/>
<dbReference type="GO" id="GO:0009117">
    <property type="term" value="P:nucleotide metabolic process"/>
    <property type="evidence" value="ECO:0007669"/>
    <property type="project" value="TreeGrafter"/>
</dbReference>
<dbReference type="PRINTS" id="PR00332">
    <property type="entry name" value="HISTRIAD"/>
</dbReference>
<evidence type="ECO:0000313" key="1">
    <source>
        <dbReference type="EMBL" id="VEU60482.1"/>
    </source>
</evidence>
<dbReference type="InterPro" id="IPR054919">
    <property type="entry name" value="M_plasma_HinT"/>
</dbReference>
<reference evidence="1 2" key="1">
    <citation type="submission" date="2019-01" db="EMBL/GenBank/DDBJ databases">
        <authorList>
            <consortium name="Pathogen Informatics"/>
        </authorList>
    </citation>
    <scope>NUCLEOTIDE SEQUENCE [LARGE SCALE GENOMIC DNA]</scope>
    <source>
        <strain evidence="1 2">NCTC10122</strain>
    </source>
</reference>
<organism evidence="1 2">
    <name type="scientific">Mycoplasmopsis bovigenitalium</name>
    <dbReference type="NCBI Taxonomy" id="2112"/>
    <lineage>
        <taxon>Bacteria</taxon>
        <taxon>Bacillati</taxon>
        <taxon>Mycoplasmatota</taxon>
        <taxon>Mycoplasmoidales</taxon>
        <taxon>Metamycoplasmataceae</taxon>
        <taxon>Mycoplasmopsis</taxon>
    </lineage>
</organism>
<dbReference type="EMBL" id="LR214970">
    <property type="protein sequence ID" value="VEU60482.1"/>
    <property type="molecule type" value="Genomic_DNA"/>
</dbReference>
<name>A0A1L7MYM0_9BACT</name>
<dbReference type="KEGG" id="mbov:MBVG596_0608"/>
<dbReference type="PROSITE" id="PS51084">
    <property type="entry name" value="HIT_2"/>
    <property type="match status" value="1"/>
</dbReference>
<dbReference type="InterPro" id="IPR036265">
    <property type="entry name" value="HIT-like_sf"/>
</dbReference>
<dbReference type="SUPFAM" id="SSF54197">
    <property type="entry name" value="HIT-like"/>
    <property type="match status" value="1"/>
</dbReference>